<feature type="binding site" evidence="2">
    <location>
        <position position="166"/>
    </location>
    <ligand>
        <name>substrate</name>
    </ligand>
</feature>
<gene>
    <name evidence="5" type="ORF">FHR96_000716</name>
</gene>
<keyword evidence="6" id="KW-1185">Reference proteome</keyword>
<sequence>MNKSIVKTNMTNKNKSMKNGLIIVGSVVSLLSAGVAQAQETRTLRMHAAFPTQAPVIGEISPWLAERIEKLTGGSLEVDVFEPGALVPATDYYDAVSQGAVDMAFGTPGYGSGLEPALNIFTAVPFGPDVTEYMAWMREGGGQELHDEILEGMNLKGFVCTLTAPETAGWTTREFNTPEDFSGAKLRYFGLGGRVLAKLGASIQMIPGSEVYSALELGVIDGGEYSNPSIDVRAGLDQVTDYAYFPGWHQQVAIDTLIINLDTWNELSEQQQLAIETTCGEATMRTLTQGAAAQPAAVQALAEDDSVEIKVWSDEIMDALETAWEEVAEEESAKNETFARVMDSYNSFREQYAKWQKLGYLKPETDE</sequence>
<dbReference type="GO" id="GO:0055085">
    <property type="term" value="P:transmembrane transport"/>
    <property type="evidence" value="ECO:0007669"/>
    <property type="project" value="InterPro"/>
</dbReference>
<dbReference type="EMBL" id="JACHXM010000002">
    <property type="protein sequence ID" value="MBB3139869.1"/>
    <property type="molecule type" value="Genomic_DNA"/>
</dbReference>
<evidence type="ECO:0000256" key="1">
    <source>
        <dbReference type="ARBA" id="ARBA00022729"/>
    </source>
</evidence>
<accession>A0A7W5BW18</accession>
<dbReference type="PANTHER" id="PTHR33376">
    <property type="match status" value="1"/>
</dbReference>
<dbReference type="InterPro" id="IPR018389">
    <property type="entry name" value="DctP_fam"/>
</dbReference>
<feature type="chain" id="PRO_5030590084" evidence="4">
    <location>
        <begin position="39"/>
        <end position="367"/>
    </location>
</feature>
<dbReference type="NCBIfam" id="NF037995">
    <property type="entry name" value="TRAP_S1"/>
    <property type="match status" value="1"/>
</dbReference>
<feature type="binding site" evidence="3">
    <location>
        <position position="250"/>
    </location>
    <ligand>
        <name>substrate</name>
    </ligand>
</feature>
<evidence type="ECO:0000256" key="4">
    <source>
        <dbReference type="SAM" id="SignalP"/>
    </source>
</evidence>
<dbReference type="PIRSF" id="PIRSF039026">
    <property type="entry name" value="SiaP"/>
    <property type="match status" value="1"/>
</dbReference>
<organism evidence="5 6">
    <name type="scientific">Halomonas organivorans</name>
    <dbReference type="NCBI Taxonomy" id="257772"/>
    <lineage>
        <taxon>Bacteria</taxon>
        <taxon>Pseudomonadati</taxon>
        <taxon>Pseudomonadota</taxon>
        <taxon>Gammaproteobacteria</taxon>
        <taxon>Oceanospirillales</taxon>
        <taxon>Halomonadaceae</taxon>
        <taxon>Halomonas</taxon>
    </lineage>
</organism>
<dbReference type="Gene3D" id="3.40.190.170">
    <property type="entry name" value="Bacterial extracellular solute-binding protein, family 7"/>
    <property type="match status" value="1"/>
</dbReference>
<dbReference type="Gene3D" id="3.40.190.10">
    <property type="entry name" value="Periplasmic binding protein-like II"/>
    <property type="match status" value="1"/>
</dbReference>
<dbReference type="InterPro" id="IPR026289">
    <property type="entry name" value="SBP_TakP-like"/>
</dbReference>
<dbReference type="InterPro" id="IPR038404">
    <property type="entry name" value="TRAP_DctP_sf"/>
</dbReference>
<evidence type="ECO:0000256" key="2">
    <source>
        <dbReference type="PIRSR" id="PIRSR039026-1"/>
    </source>
</evidence>
<dbReference type="AlphaFoldDB" id="A0A7W5BW18"/>
<feature type="binding site" evidence="3">
    <location>
        <position position="225"/>
    </location>
    <ligand>
        <name>Na(+)</name>
        <dbReference type="ChEBI" id="CHEBI:29101"/>
    </ligand>
</feature>
<dbReference type="GO" id="GO:0046872">
    <property type="term" value="F:metal ion binding"/>
    <property type="evidence" value="ECO:0007669"/>
    <property type="project" value="UniProtKB-KW"/>
</dbReference>
<feature type="binding site" evidence="2">
    <location>
        <position position="187"/>
    </location>
    <ligand>
        <name>substrate</name>
    </ligand>
</feature>
<evidence type="ECO:0000313" key="5">
    <source>
        <dbReference type="EMBL" id="MBB3139869.1"/>
    </source>
</evidence>
<evidence type="ECO:0000256" key="3">
    <source>
        <dbReference type="PIRSR" id="PIRSR039026-2"/>
    </source>
</evidence>
<dbReference type="RefSeq" id="WP_183386286.1">
    <property type="nucleotide sequence ID" value="NZ_JACHXM010000002.1"/>
</dbReference>
<proteinExistence type="predicted"/>
<evidence type="ECO:0000313" key="6">
    <source>
        <dbReference type="Proteomes" id="UP000525987"/>
    </source>
</evidence>
<feature type="signal peptide" evidence="4">
    <location>
        <begin position="1"/>
        <end position="38"/>
    </location>
</feature>
<keyword evidence="1 4" id="KW-0732">Signal</keyword>
<dbReference type="GO" id="GO:0031317">
    <property type="term" value="C:tripartite ATP-independent periplasmic transporter complex"/>
    <property type="evidence" value="ECO:0007669"/>
    <property type="project" value="InterPro"/>
</dbReference>
<dbReference type="CDD" id="cd13604">
    <property type="entry name" value="PBP2_TRAP_ketoacid_lactate_like"/>
    <property type="match status" value="1"/>
</dbReference>
<reference evidence="5 6" key="1">
    <citation type="submission" date="2020-08" db="EMBL/GenBank/DDBJ databases">
        <title>Genomic Encyclopedia of Type Strains, Phase III (KMG-III): the genomes of soil and plant-associated and newly described type strains.</title>
        <authorList>
            <person name="Whitman W."/>
        </authorList>
    </citation>
    <scope>NUCLEOTIDE SEQUENCE [LARGE SCALE GENOMIC DNA]</scope>
    <source>
        <strain evidence="5 6">CECT 5995</strain>
    </source>
</reference>
<dbReference type="Proteomes" id="UP000525987">
    <property type="component" value="Unassembled WGS sequence"/>
</dbReference>
<feature type="binding site" evidence="3">
    <location>
        <position position="224"/>
    </location>
    <ligand>
        <name>substrate</name>
    </ligand>
</feature>
<name>A0A7W5BW18_9GAMM</name>
<protein>
    <submittedName>
        <fullName evidence="5">TRAP-type mannitol/chloroaromatic compound transport system substrate-binding protein</fullName>
    </submittedName>
</protein>
<keyword evidence="3" id="KW-0479">Metal-binding</keyword>
<dbReference type="Pfam" id="PF03480">
    <property type="entry name" value="DctP"/>
    <property type="match status" value="1"/>
</dbReference>
<dbReference type="PANTHER" id="PTHR33376:SF5">
    <property type="entry name" value="EXTRACYTOPLASMIC SOLUTE RECEPTOR PROTEIN"/>
    <property type="match status" value="1"/>
</dbReference>
<comment type="caution">
    <text evidence="5">The sequence shown here is derived from an EMBL/GenBank/DDBJ whole genome shotgun (WGS) entry which is preliminary data.</text>
</comment>